<reference evidence="2" key="1">
    <citation type="submission" date="2016-01" db="EMBL/GenBank/DDBJ databases">
        <authorList>
            <person name="Regsiter A."/>
            <person name="william w."/>
        </authorList>
    </citation>
    <scope>NUCLEOTIDE SEQUENCE [LARGE SCALE GENOMIC DNA]</scope>
    <source>
        <strain evidence="2">CFBP 6623</strain>
    </source>
</reference>
<gene>
    <name evidence="1" type="ORF">AGR3A_Cc170074</name>
</gene>
<dbReference type="AlphaFoldDB" id="A0A1S7NUC9"/>
<sequence length="62" mass="6778">MSAPTKPDAIFHPALPVGVTVTEASRESIDPFMQFVCQLAGTAIERRQGVSRECSIKIFARD</sequence>
<evidence type="ECO:0000313" key="1">
    <source>
        <dbReference type="EMBL" id="CUX11744.1"/>
    </source>
</evidence>
<accession>A0A1S7NUC9</accession>
<keyword evidence="2" id="KW-1185">Reference proteome</keyword>
<protein>
    <submittedName>
        <fullName evidence="1">Uncharacterized protein</fullName>
    </submittedName>
</protein>
<dbReference type="Proteomes" id="UP000191988">
    <property type="component" value="Unassembled WGS sequence"/>
</dbReference>
<dbReference type="STRING" id="1183432.AGR3A_Cc170074"/>
<name>A0A1S7NUC9_9HYPH</name>
<evidence type="ECO:0000313" key="2">
    <source>
        <dbReference type="Proteomes" id="UP000191988"/>
    </source>
</evidence>
<proteinExistence type="predicted"/>
<organism evidence="1 2">
    <name type="scientific">Agrobacterium tomkonis CFBP 6623</name>
    <dbReference type="NCBI Taxonomy" id="1183432"/>
    <lineage>
        <taxon>Bacteria</taxon>
        <taxon>Pseudomonadati</taxon>
        <taxon>Pseudomonadota</taxon>
        <taxon>Alphaproteobacteria</taxon>
        <taxon>Hyphomicrobiales</taxon>
        <taxon>Rhizobiaceae</taxon>
        <taxon>Rhizobium/Agrobacterium group</taxon>
        <taxon>Agrobacterium</taxon>
        <taxon>Agrobacterium tumefaciens complex</taxon>
    </lineage>
</organism>
<dbReference type="EMBL" id="FBWK01000009">
    <property type="protein sequence ID" value="CUX11744.1"/>
    <property type="molecule type" value="Genomic_DNA"/>
</dbReference>